<keyword evidence="2" id="KW-1185">Reference proteome</keyword>
<proteinExistence type="predicted"/>
<name>A0ACC2SSQ7_9FUNG</name>
<evidence type="ECO:0000313" key="2">
    <source>
        <dbReference type="Proteomes" id="UP001165960"/>
    </source>
</evidence>
<protein>
    <submittedName>
        <fullName evidence="1">Uncharacterized protein</fullName>
    </submittedName>
</protein>
<comment type="caution">
    <text evidence="1">The sequence shown here is derived from an EMBL/GenBank/DDBJ whole genome shotgun (WGS) entry which is preliminary data.</text>
</comment>
<accession>A0ACC2SSQ7</accession>
<dbReference type="EMBL" id="QTSX02004363">
    <property type="protein sequence ID" value="KAJ9065276.1"/>
    <property type="molecule type" value="Genomic_DNA"/>
</dbReference>
<evidence type="ECO:0000313" key="1">
    <source>
        <dbReference type="EMBL" id="KAJ9065276.1"/>
    </source>
</evidence>
<organism evidence="1 2">
    <name type="scientific">Entomophthora muscae</name>
    <dbReference type="NCBI Taxonomy" id="34485"/>
    <lineage>
        <taxon>Eukaryota</taxon>
        <taxon>Fungi</taxon>
        <taxon>Fungi incertae sedis</taxon>
        <taxon>Zoopagomycota</taxon>
        <taxon>Entomophthoromycotina</taxon>
        <taxon>Entomophthoromycetes</taxon>
        <taxon>Entomophthorales</taxon>
        <taxon>Entomophthoraceae</taxon>
        <taxon>Entomophthora</taxon>
    </lineage>
</organism>
<gene>
    <name evidence="1" type="ORF">DSO57_1021337</name>
</gene>
<reference evidence="1" key="1">
    <citation type="submission" date="2022-04" db="EMBL/GenBank/DDBJ databases">
        <title>Genome of the entomopathogenic fungus Entomophthora muscae.</title>
        <authorList>
            <person name="Elya C."/>
            <person name="Lovett B.R."/>
            <person name="Lee E."/>
            <person name="Macias A.M."/>
            <person name="Hajek A.E."/>
            <person name="De Bivort B.L."/>
            <person name="Kasson M.T."/>
            <person name="De Fine Licht H.H."/>
            <person name="Stajich J.E."/>
        </authorList>
    </citation>
    <scope>NUCLEOTIDE SEQUENCE</scope>
    <source>
        <strain evidence="1">Berkeley</strain>
    </source>
</reference>
<sequence length="94" mass="10560">MTDWPPKTGFLTPPHLLPLHLLLLLPPSTLIFYIPFTFPKNSSPNKSDGDLTNHSFYHSEVGFKPTKEQHTKKSKAVKEPTSSSGKKKKAFKQA</sequence>
<dbReference type="Proteomes" id="UP001165960">
    <property type="component" value="Unassembled WGS sequence"/>
</dbReference>